<dbReference type="OrthoDB" id="5337378at2759"/>
<evidence type="ECO:0000256" key="4">
    <source>
        <dbReference type="ARBA" id="ARBA00022679"/>
    </source>
</evidence>
<name>A0A673FS29_9TELE</name>
<dbReference type="GO" id="GO:0005524">
    <property type="term" value="F:ATP binding"/>
    <property type="evidence" value="ECO:0007669"/>
    <property type="project" value="UniProtKB-UniRule"/>
</dbReference>
<dbReference type="InterPro" id="IPR011009">
    <property type="entry name" value="Kinase-like_dom_sf"/>
</dbReference>
<feature type="region of interest" description="Disordered" evidence="17">
    <location>
        <begin position="1"/>
        <end position="67"/>
    </location>
</feature>
<evidence type="ECO:0000256" key="1">
    <source>
        <dbReference type="ARBA" id="ARBA00004395"/>
    </source>
</evidence>
<dbReference type="GeneID" id="107708287"/>
<dbReference type="GO" id="GO:0000139">
    <property type="term" value="C:Golgi membrane"/>
    <property type="evidence" value="ECO:0007669"/>
    <property type="project" value="UniProtKB-SubCell"/>
</dbReference>
<evidence type="ECO:0000256" key="10">
    <source>
        <dbReference type="ARBA" id="ARBA00023034"/>
    </source>
</evidence>
<keyword evidence="5" id="KW-0479">Metal-binding</keyword>
<dbReference type="KEGG" id="srx:107708287"/>
<dbReference type="GO" id="GO:0046872">
    <property type="term" value="F:metal ion binding"/>
    <property type="evidence" value="ECO:0007669"/>
    <property type="project" value="UniProtKB-KW"/>
</dbReference>
<reference evidence="19" key="1">
    <citation type="submission" date="2025-08" db="UniProtKB">
        <authorList>
            <consortium name="Ensembl"/>
        </authorList>
    </citation>
    <scope>IDENTIFICATION</scope>
</reference>
<evidence type="ECO:0000256" key="12">
    <source>
        <dbReference type="ARBA" id="ARBA00023306"/>
    </source>
</evidence>
<keyword evidence="11" id="KW-0472">Membrane</keyword>
<dbReference type="FunFam" id="1.10.510.10:FF:000315">
    <property type="entry name" value="membrane-associated tyrosine- and threonine-specific cdc2-inhibitory kinase"/>
    <property type="match status" value="1"/>
</dbReference>
<comment type="catalytic activity">
    <reaction evidence="15">
        <text>L-seryl-[protein] + ATP = O-phospho-L-seryl-[protein] + ADP + H(+)</text>
        <dbReference type="Rhea" id="RHEA:17989"/>
        <dbReference type="Rhea" id="RHEA-COMP:9863"/>
        <dbReference type="Rhea" id="RHEA-COMP:11604"/>
        <dbReference type="ChEBI" id="CHEBI:15378"/>
        <dbReference type="ChEBI" id="CHEBI:29999"/>
        <dbReference type="ChEBI" id="CHEBI:30616"/>
        <dbReference type="ChEBI" id="CHEBI:83421"/>
        <dbReference type="ChEBI" id="CHEBI:456216"/>
        <dbReference type="EC" id="2.7.11.1"/>
    </reaction>
</comment>
<evidence type="ECO:0000256" key="9">
    <source>
        <dbReference type="ARBA" id="ARBA00022842"/>
    </source>
</evidence>
<evidence type="ECO:0000256" key="14">
    <source>
        <dbReference type="ARBA" id="ARBA00047899"/>
    </source>
</evidence>
<dbReference type="CDD" id="cd14050">
    <property type="entry name" value="PKc_Myt1"/>
    <property type="match status" value="1"/>
</dbReference>
<evidence type="ECO:0000256" key="5">
    <source>
        <dbReference type="ARBA" id="ARBA00022723"/>
    </source>
</evidence>
<dbReference type="Gene3D" id="1.10.510.10">
    <property type="entry name" value="Transferase(Phosphotransferase) domain 1"/>
    <property type="match status" value="1"/>
</dbReference>
<dbReference type="GO" id="GO:0051321">
    <property type="term" value="P:meiotic cell cycle"/>
    <property type="evidence" value="ECO:0007669"/>
    <property type="project" value="TreeGrafter"/>
</dbReference>
<proteinExistence type="inferred from homology"/>
<evidence type="ECO:0000256" key="11">
    <source>
        <dbReference type="ARBA" id="ARBA00023136"/>
    </source>
</evidence>
<feature type="region of interest" description="Disordered" evidence="17">
    <location>
        <begin position="437"/>
        <end position="460"/>
    </location>
</feature>
<keyword evidence="7" id="KW-0418">Kinase</keyword>
<gene>
    <name evidence="19" type="primary">pkmyt1</name>
</gene>
<evidence type="ECO:0000256" key="3">
    <source>
        <dbReference type="ARBA" id="ARBA00022527"/>
    </source>
</evidence>
<keyword evidence="8 16" id="KW-0067">ATP-binding</keyword>
<keyword evidence="3" id="KW-0723">Serine/threonine-protein kinase</keyword>
<feature type="binding site" evidence="16">
    <location>
        <position position="135"/>
    </location>
    <ligand>
        <name>ATP</name>
        <dbReference type="ChEBI" id="CHEBI:30616"/>
    </ligand>
</feature>
<dbReference type="GO" id="GO:0004674">
    <property type="term" value="F:protein serine/threonine kinase activity"/>
    <property type="evidence" value="ECO:0007669"/>
    <property type="project" value="UniProtKB-KW"/>
</dbReference>
<feature type="domain" description="Protein kinase" evidence="18">
    <location>
        <begin position="106"/>
        <end position="369"/>
    </location>
</feature>
<feature type="compositionally biased region" description="Polar residues" evidence="17">
    <location>
        <begin position="1"/>
        <end position="11"/>
    </location>
</feature>
<evidence type="ECO:0000256" key="13">
    <source>
        <dbReference type="ARBA" id="ARBA00037982"/>
    </source>
</evidence>
<comment type="similarity">
    <text evidence="13">Belongs to the protein kinase superfamily. Ser/Thr protein kinase family. GCN2 subfamily.</text>
</comment>
<keyword evidence="4" id="KW-0808">Transferase</keyword>
<dbReference type="PROSITE" id="PS50011">
    <property type="entry name" value="PROTEIN_KINASE_DOM"/>
    <property type="match status" value="1"/>
</dbReference>
<feature type="compositionally biased region" description="Pro residues" evidence="17">
    <location>
        <begin position="45"/>
        <end position="61"/>
    </location>
</feature>
<dbReference type="PANTHER" id="PTHR11042:SF183">
    <property type="entry name" value="MEMBRANE-ASSOCIATED TYROSINE- AND THREONINE-SPECIFIC CDC2-INHIBITORY KINASE"/>
    <property type="match status" value="1"/>
</dbReference>
<keyword evidence="20" id="KW-1185">Reference proteome</keyword>
<evidence type="ECO:0000256" key="16">
    <source>
        <dbReference type="PROSITE-ProRule" id="PRU10141"/>
    </source>
</evidence>
<feature type="compositionally biased region" description="Polar residues" evidence="17">
    <location>
        <begin position="472"/>
        <end position="483"/>
    </location>
</feature>
<keyword evidence="6 16" id="KW-0547">Nucleotide-binding</keyword>
<keyword evidence="10" id="KW-0333">Golgi apparatus</keyword>
<sequence length="558" mass="62777">MSAPHQTSVVSTPLPLPTHFSHAQQSFSLKKRRRPFSSSSSSSLSPPPLSHSLPPRPPSKGCPPLSRVFHHRPTPWTPLSRSLIESPPPRSVYNPSRPQTFFDQCFTNLGLIGRGSFGEVFKVVSLLDGCQYAVKRSVQRFRGEVERARSIAEAWNHEGLHPHPYVLGFIAAWEEAGHLYIQTELCCTSLLLYAEEMPFHTGETSAWMYLCDMLSALDHLHAHGFAHLDIKPANIFITKSGRLKLGDFGLLVKLPTDVRKQVIEGKREMKTEEVDLQEGDPRYMAPELLRGEYGTAADIFSLGVSILELACNIEVPKGGDGWQQLRMGHLPAEFTNALSEDMQYMLRLMLNPEACKRATTQQLLSLPSVCKRKWRRQLSLCIIESFLSLFHWCQSLLTTGWNFISSLNMLFTSVYETSSTCTPPRERWERDADISNIYSDSESPIPDYVFPPDGPEHSPTFTHRVQERISVGSTSTPLSNTHINDTHTSSHSKHTHSPSRIHSSSSLSLIHHSSQHSIKDSPCSRERSWITAELSDKSNFEPKNLLSLFDEATLESKP</sequence>
<evidence type="ECO:0000259" key="18">
    <source>
        <dbReference type="PROSITE" id="PS50011"/>
    </source>
</evidence>
<dbReference type="Ensembl" id="ENSSRHT00000002050.1">
    <property type="protein sequence ID" value="ENSSRHP00000001973.1"/>
    <property type="gene ID" value="ENSSRHG00000001389.1"/>
</dbReference>
<dbReference type="Pfam" id="PF00069">
    <property type="entry name" value="Pkinase"/>
    <property type="match status" value="1"/>
</dbReference>
<feature type="compositionally biased region" description="Low complexity" evidence="17">
    <location>
        <begin position="500"/>
        <end position="516"/>
    </location>
</feature>
<evidence type="ECO:0000256" key="7">
    <source>
        <dbReference type="ARBA" id="ARBA00022777"/>
    </source>
</evidence>
<evidence type="ECO:0000256" key="2">
    <source>
        <dbReference type="ARBA" id="ARBA00012513"/>
    </source>
</evidence>
<evidence type="ECO:0000256" key="15">
    <source>
        <dbReference type="ARBA" id="ARBA00048679"/>
    </source>
</evidence>
<dbReference type="PROSITE" id="PS00108">
    <property type="entry name" value="PROTEIN_KINASE_ST"/>
    <property type="match status" value="1"/>
</dbReference>
<feature type="region of interest" description="Disordered" evidence="17">
    <location>
        <begin position="472"/>
        <end position="525"/>
    </location>
</feature>
<dbReference type="InterPro" id="IPR017441">
    <property type="entry name" value="Protein_kinase_ATP_BS"/>
</dbReference>
<evidence type="ECO:0000256" key="6">
    <source>
        <dbReference type="ARBA" id="ARBA00022741"/>
    </source>
</evidence>
<dbReference type="EC" id="2.7.11.1" evidence="2"/>
<dbReference type="SUPFAM" id="SSF56112">
    <property type="entry name" value="Protein kinase-like (PK-like)"/>
    <property type="match status" value="1"/>
</dbReference>
<dbReference type="PROSITE" id="PS00107">
    <property type="entry name" value="PROTEIN_KINASE_ATP"/>
    <property type="match status" value="1"/>
</dbReference>
<dbReference type="GO" id="GO:0110031">
    <property type="term" value="P:negative regulation of G2/MI transition of meiotic cell cycle"/>
    <property type="evidence" value="ECO:0007669"/>
    <property type="project" value="TreeGrafter"/>
</dbReference>
<protein>
    <recommendedName>
        <fullName evidence="2">non-specific serine/threonine protein kinase</fullName>
        <ecNumber evidence="2">2.7.11.1</ecNumber>
    </recommendedName>
</protein>
<dbReference type="InterPro" id="IPR000719">
    <property type="entry name" value="Prot_kinase_dom"/>
</dbReference>
<dbReference type="InterPro" id="IPR050339">
    <property type="entry name" value="CC_SR_Kinase"/>
</dbReference>
<dbReference type="RefSeq" id="XP_016367959.1">
    <property type="nucleotide sequence ID" value="XM_016512473.1"/>
</dbReference>
<dbReference type="SMART" id="SM00220">
    <property type="entry name" value="S_TKc"/>
    <property type="match status" value="1"/>
</dbReference>
<dbReference type="GO" id="GO:0005634">
    <property type="term" value="C:nucleus"/>
    <property type="evidence" value="ECO:0007669"/>
    <property type="project" value="TreeGrafter"/>
</dbReference>
<feature type="compositionally biased region" description="Basic residues" evidence="17">
    <location>
        <begin position="490"/>
        <end position="499"/>
    </location>
</feature>
<organism evidence="19 20">
    <name type="scientific">Sinocyclocheilus rhinocerous</name>
    <dbReference type="NCBI Taxonomy" id="307959"/>
    <lineage>
        <taxon>Eukaryota</taxon>
        <taxon>Metazoa</taxon>
        <taxon>Chordata</taxon>
        <taxon>Craniata</taxon>
        <taxon>Vertebrata</taxon>
        <taxon>Euteleostomi</taxon>
        <taxon>Actinopterygii</taxon>
        <taxon>Neopterygii</taxon>
        <taxon>Teleostei</taxon>
        <taxon>Ostariophysi</taxon>
        <taxon>Cypriniformes</taxon>
        <taxon>Cyprinidae</taxon>
        <taxon>Cyprininae</taxon>
        <taxon>Sinocyclocheilus</taxon>
    </lineage>
</organism>
<evidence type="ECO:0000256" key="17">
    <source>
        <dbReference type="SAM" id="MobiDB-lite"/>
    </source>
</evidence>
<keyword evidence="12" id="KW-0131">Cell cycle</keyword>
<dbReference type="AlphaFoldDB" id="A0A673FS29"/>
<dbReference type="InterPro" id="IPR008271">
    <property type="entry name" value="Ser/Thr_kinase_AS"/>
</dbReference>
<dbReference type="CTD" id="9088"/>
<comment type="catalytic activity">
    <reaction evidence="14">
        <text>L-threonyl-[protein] + ATP = O-phospho-L-threonyl-[protein] + ADP + H(+)</text>
        <dbReference type="Rhea" id="RHEA:46608"/>
        <dbReference type="Rhea" id="RHEA-COMP:11060"/>
        <dbReference type="Rhea" id="RHEA-COMP:11605"/>
        <dbReference type="ChEBI" id="CHEBI:15378"/>
        <dbReference type="ChEBI" id="CHEBI:30013"/>
        <dbReference type="ChEBI" id="CHEBI:30616"/>
        <dbReference type="ChEBI" id="CHEBI:61977"/>
        <dbReference type="ChEBI" id="CHEBI:456216"/>
        <dbReference type="EC" id="2.7.11.1"/>
    </reaction>
</comment>
<evidence type="ECO:0000313" key="19">
    <source>
        <dbReference type="Ensembl" id="ENSSRHP00000001973.1"/>
    </source>
</evidence>
<reference evidence="19" key="2">
    <citation type="submission" date="2025-09" db="UniProtKB">
        <authorList>
            <consortium name="Ensembl"/>
        </authorList>
    </citation>
    <scope>IDENTIFICATION</scope>
</reference>
<evidence type="ECO:0000313" key="20">
    <source>
        <dbReference type="Proteomes" id="UP000472270"/>
    </source>
</evidence>
<comment type="subcellular location">
    <subcellularLocation>
        <location evidence="1">Golgi apparatus membrane</location>
        <topology evidence="1">Peripheral membrane protein</topology>
    </subcellularLocation>
</comment>
<accession>A0A673FS29</accession>
<dbReference type="PANTHER" id="PTHR11042">
    <property type="entry name" value="EUKARYOTIC TRANSLATION INITIATION FACTOR 2-ALPHA KINASE EIF2-ALPHA KINASE -RELATED"/>
    <property type="match status" value="1"/>
</dbReference>
<keyword evidence="9" id="KW-0460">Magnesium</keyword>
<evidence type="ECO:0000256" key="8">
    <source>
        <dbReference type="ARBA" id="ARBA00022840"/>
    </source>
</evidence>
<dbReference type="Gene3D" id="3.30.200.20">
    <property type="entry name" value="Phosphorylase Kinase, domain 1"/>
    <property type="match status" value="1"/>
</dbReference>
<dbReference type="Proteomes" id="UP000472270">
    <property type="component" value="Unassembled WGS sequence"/>
</dbReference>